<evidence type="ECO:0000313" key="2">
    <source>
        <dbReference type="Proteomes" id="UP000801492"/>
    </source>
</evidence>
<proteinExistence type="predicted"/>
<sequence>MSLDVGSVCTVECNQMKLDSNQYARESVRMRFRNLSVFCIHAPTEDKEKAEKEEFYALLEGEVDKTPNNDILMHNLWVAIKRIVENVAEKVIGKQKRWYDEECRRVVTKRNEARMKWMQRRTRARREEYEYLRRIAKNTQKESVNN</sequence>
<dbReference type="OrthoDB" id="6769555at2759"/>
<evidence type="ECO:0000313" key="1">
    <source>
        <dbReference type="EMBL" id="KAF2880672.1"/>
    </source>
</evidence>
<reference evidence="1" key="1">
    <citation type="submission" date="2019-08" db="EMBL/GenBank/DDBJ databases">
        <title>The genome of the North American firefly Photinus pyralis.</title>
        <authorList>
            <consortium name="Photinus pyralis genome working group"/>
            <person name="Fallon T.R."/>
            <person name="Sander Lower S.E."/>
            <person name="Weng J.-K."/>
        </authorList>
    </citation>
    <scope>NUCLEOTIDE SEQUENCE</scope>
    <source>
        <strain evidence="1">TRF0915ILg1</strain>
        <tissue evidence="1">Whole body</tissue>
    </source>
</reference>
<dbReference type="EMBL" id="VTPC01090932">
    <property type="protein sequence ID" value="KAF2880672.1"/>
    <property type="molecule type" value="Genomic_DNA"/>
</dbReference>
<gene>
    <name evidence="1" type="ORF">ILUMI_25511</name>
</gene>
<keyword evidence="2" id="KW-1185">Reference proteome</keyword>
<organism evidence="1 2">
    <name type="scientific">Ignelater luminosus</name>
    <name type="common">Cucubano</name>
    <name type="synonym">Pyrophorus luminosus</name>
    <dbReference type="NCBI Taxonomy" id="2038154"/>
    <lineage>
        <taxon>Eukaryota</taxon>
        <taxon>Metazoa</taxon>
        <taxon>Ecdysozoa</taxon>
        <taxon>Arthropoda</taxon>
        <taxon>Hexapoda</taxon>
        <taxon>Insecta</taxon>
        <taxon>Pterygota</taxon>
        <taxon>Neoptera</taxon>
        <taxon>Endopterygota</taxon>
        <taxon>Coleoptera</taxon>
        <taxon>Polyphaga</taxon>
        <taxon>Elateriformia</taxon>
        <taxon>Elateroidea</taxon>
        <taxon>Elateridae</taxon>
        <taxon>Agrypninae</taxon>
        <taxon>Pyrophorini</taxon>
        <taxon>Ignelater</taxon>
    </lineage>
</organism>
<dbReference type="Proteomes" id="UP000801492">
    <property type="component" value="Unassembled WGS sequence"/>
</dbReference>
<name>A0A8K0CAF4_IGNLU</name>
<dbReference type="AlphaFoldDB" id="A0A8K0CAF4"/>
<protein>
    <submittedName>
        <fullName evidence="1">Uncharacterized protein</fullName>
    </submittedName>
</protein>
<comment type="caution">
    <text evidence="1">The sequence shown here is derived from an EMBL/GenBank/DDBJ whole genome shotgun (WGS) entry which is preliminary data.</text>
</comment>
<accession>A0A8K0CAF4</accession>